<dbReference type="EMBL" id="JAHMHR010000010">
    <property type="protein sequence ID" value="KAK1688714.1"/>
    <property type="molecule type" value="Genomic_DNA"/>
</dbReference>
<proteinExistence type="predicted"/>
<reference evidence="1" key="1">
    <citation type="submission" date="2021-06" db="EMBL/GenBank/DDBJ databases">
        <title>Comparative genomics, transcriptomics and evolutionary studies reveal genomic signatures of adaptation to plant cell wall in hemibiotrophic fungi.</title>
        <authorList>
            <consortium name="DOE Joint Genome Institute"/>
            <person name="Baroncelli R."/>
            <person name="Diaz J.F."/>
            <person name="Benocci T."/>
            <person name="Peng M."/>
            <person name="Battaglia E."/>
            <person name="Haridas S."/>
            <person name="Andreopoulos W."/>
            <person name="Labutti K."/>
            <person name="Pangilinan J."/>
            <person name="Floch G.L."/>
            <person name="Makela M.R."/>
            <person name="Henrissat B."/>
            <person name="Grigoriev I.V."/>
            <person name="Crouch J.A."/>
            <person name="De Vries R.P."/>
            <person name="Sukno S.A."/>
            <person name="Thon M.R."/>
        </authorList>
    </citation>
    <scope>NUCLEOTIDE SEQUENCE</scope>
    <source>
        <strain evidence="1">CBS 193.32</strain>
    </source>
</reference>
<dbReference type="AlphaFoldDB" id="A0AAJ0AV75"/>
<dbReference type="GeneID" id="85450984"/>
<name>A0AAJ0AV75_9PEZI</name>
<comment type="caution">
    <text evidence="1">The sequence shown here is derived from an EMBL/GenBank/DDBJ whole genome shotgun (WGS) entry which is preliminary data.</text>
</comment>
<protein>
    <submittedName>
        <fullName evidence="1">Uncharacterized protein</fullName>
    </submittedName>
</protein>
<organism evidence="1 2">
    <name type="scientific">Colletotrichum godetiae</name>
    <dbReference type="NCBI Taxonomy" id="1209918"/>
    <lineage>
        <taxon>Eukaryota</taxon>
        <taxon>Fungi</taxon>
        <taxon>Dikarya</taxon>
        <taxon>Ascomycota</taxon>
        <taxon>Pezizomycotina</taxon>
        <taxon>Sordariomycetes</taxon>
        <taxon>Hypocreomycetidae</taxon>
        <taxon>Glomerellales</taxon>
        <taxon>Glomerellaceae</taxon>
        <taxon>Colletotrichum</taxon>
        <taxon>Colletotrichum acutatum species complex</taxon>
    </lineage>
</organism>
<sequence>MSEHCTITPTYLIRGEVIFLQLCSSLLVGHRIACTTSRSTITRHDCFQSSTPHVSPSPSLSLSHTHTHSLSLSLSLSLFLPLYLLYSPVSGPTICIVHPIIHPPPPLFLFPLRKLSYYASNRTQAFLAGNHFSGGSGSTPPMPLLCRLSSADISLNSFFWASNSFDVTSGRRKRKQNCGCGNSARTVTLQSPTVKEPSTASRCPGTKCGCYVRTGSGVLEIHLPTTVPNPPGSLYGVPMRVSLPHKGFVISVVELEYAIPFFRSTVCRSARTGPLYYRYHSGRGQTDLASTDCVRAYRSFPGEAVEREIGRPNGLGFFSAASGTSTWLPAERTDNRLASHFSATSLFQHGRPFHGGLERCPSRP</sequence>
<gene>
    <name evidence="1" type="ORF">BDP55DRAFT_27743</name>
</gene>
<keyword evidence="2" id="KW-1185">Reference proteome</keyword>
<accession>A0AAJ0AV75</accession>
<dbReference type="Proteomes" id="UP001224890">
    <property type="component" value="Unassembled WGS sequence"/>
</dbReference>
<evidence type="ECO:0000313" key="2">
    <source>
        <dbReference type="Proteomes" id="UP001224890"/>
    </source>
</evidence>
<evidence type="ECO:0000313" key="1">
    <source>
        <dbReference type="EMBL" id="KAK1688714.1"/>
    </source>
</evidence>
<dbReference type="RefSeq" id="XP_060432409.1">
    <property type="nucleotide sequence ID" value="XM_060566458.1"/>
</dbReference>